<protein>
    <recommendedName>
        <fullName evidence="1">DUF58 domain-containing protein</fullName>
    </recommendedName>
</protein>
<organism evidence="2 3">
    <name type="scientific">Caldicellulosiruptor saccharolyticus (strain ATCC 43494 / DSM 8903 / Tp8T 6331)</name>
    <dbReference type="NCBI Taxonomy" id="351627"/>
    <lineage>
        <taxon>Bacteria</taxon>
        <taxon>Bacillati</taxon>
        <taxon>Bacillota</taxon>
        <taxon>Bacillota incertae sedis</taxon>
        <taxon>Caldicellulosiruptorales</taxon>
        <taxon>Caldicellulosiruptoraceae</taxon>
        <taxon>Caldicellulosiruptor</taxon>
    </lineage>
</organism>
<evidence type="ECO:0000313" key="2">
    <source>
        <dbReference type="EMBL" id="ABP66322.1"/>
    </source>
</evidence>
<dbReference type="OrthoDB" id="9776116at2"/>
<name>A4XHD7_CALS8</name>
<accession>A4XHD7</accession>
<dbReference type="STRING" id="351627.Csac_0703"/>
<dbReference type="InterPro" id="IPR002881">
    <property type="entry name" value="DUF58"/>
</dbReference>
<dbReference type="KEGG" id="csc:Csac_0703"/>
<dbReference type="HOGENOM" id="CLU_054927_3_1_9"/>
<feature type="domain" description="DUF58" evidence="1">
    <location>
        <begin position="59"/>
        <end position="260"/>
    </location>
</feature>
<evidence type="ECO:0000313" key="3">
    <source>
        <dbReference type="Proteomes" id="UP000000256"/>
    </source>
</evidence>
<gene>
    <name evidence="2" type="ordered locus">Csac_0703</name>
</gene>
<reference evidence="2 3" key="1">
    <citation type="journal article" date="2008" name="Appl. Environ. Microbiol.">
        <title>Hydrogenomics of the extremely thermophilic bacterium Caldicellulosiruptor saccharolyticus.</title>
        <authorList>
            <person name="van de Werken H.J."/>
            <person name="Verhaart M.R."/>
            <person name="VanFossen A.L."/>
            <person name="Willquist K."/>
            <person name="Lewis D.L."/>
            <person name="Nichols J.D."/>
            <person name="Goorissen H.P."/>
            <person name="Mongodin E.F."/>
            <person name="Nelson K.E."/>
            <person name="van Niel E.W."/>
            <person name="Stams A.J."/>
            <person name="Ward D.E."/>
            <person name="de Vos W.M."/>
            <person name="van der Oost J."/>
            <person name="Kelly R.M."/>
            <person name="Kengen S.W."/>
        </authorList>
    </citation>
    <scope>NUCLEOTIDE SEQUENCE [LARGE SCALE GENOMIC DNA]</scope>
    <source>
        <strain evidence="3">ATCC 43494 / DSM 8903 / Tp8T 6331</strain>
    </source>
</reference>
<dbReference type="RefSeq" id="WP_011916271.1">
    <property type="nucleotide sequence ID" value="NC_009437.1"/>
</dbReference>
<dbReference type="PANTHER" id="PTHR33608:SF7">
    <property type="entry name" value="DUF58 DOMAIN-CONTAINING PROTEIN"/>
    <property type="match status" value="1"/>
</dbReference>
<dbReference type="AlphaFoldDB" id="A4XHD7"/>
<dbReference type="Proteomes" id="UP000000256">
    <property type="component" value="Chromosome"/>
</dbReference>
<evidence type="ECO:0000259" key="1">
    <source>
        <dbReference type="Pfam" id="PF01882"/>
    </source>
</evidence>
<dbReference type="EMBL" id="CP000679">
    <property type="protein sequence ID" value="ABP66322.1"/>
    <property type="molecule type" value="Genomic_DNA"/>
</dbReference>
<dbReference type="PANTHER" id="PTHR33608">
    <property type="entry name" value="BLL2464 PROTEIN"/>
    <property type="match status" value="1"/>
</dbReference>
<dbReference type="Pfam" id="PF01882">
    <property type="entry name" value="DUF58"/>
    <property type="match status" value="1"/>
</dbReference>
<sequence>MVKKVISKSGDILMFGGLVDDKLLASISNLKFKFNISITSQFEGQQKAKGRGNSLEFSDHREYIPGDDFRRVNFKIYAATQRLYVKLFEQERQTTYNFFIDMSKSMDFGSSTKKGDMAKALVACLCYIALSQLDGVNIFLVKEDHILHSGHLKSKQSFAKIVKFLEDAQFEGLANFDNIKNVFIPRKSISFIFSDFLFEGAENVLKILLSKSSFVYCCQVLDRLEAFPQFDYSFCELIDSESNKKVNIEISDTLIKWYQQELRNLQKLLKELVQKANGRFYEILTSDNLNKILFGMVGV</sequence>
<proteinExistence type="predicted"/>
<keyword evidence="3" id="KW-1185">Reference proteome</keyword>
<dbReference type="eggNOG" id="COG1721">
    <property type="taxonomic scope" value="Bacteria"/>
</dbReference>